<feature type="region of interest" description="Disordered" evidence="1">
    <location>
        <begin position="1"/>
        <end position="84"/>
    </location>
</feature>
<gene>
    <name evidence="2" type="ORF">JAAARDRAFT_42746</name>
</gene>
<evidence type="ECO:0000313" key="2">
    <source>
        <dbReference type="EMBL" id="KDQ49570.1"/>
    </source>
</evidence>
<name>A0A067P6X9_9AGAM</name>
<proteinExistence type="predicted"/>
<dbReference type="AlphaFoldDB" id="A0A067P6X9"/>
<feature type="compositionally biased region" description="Basic and acidic residues" evidence="1">
    <location>
        <begin position="55"/>
        <end position="66"/>
    </location>
</feature>
<keyword evidence="3" id="KW-1185">Reference proteome</keyword>
<organism evidence="2 3">
    <name type="scientific">Jaapia argillacea MUCL 33604</name>
    <dbReference type="NCBI Taxonomy" id="933084"/>
    <lineage>
        <taxon>Eukaryota</taxon>
        <taxon>Fungi</taxon>
        <taxon>Dikarya</taxon>
        <taxon>Basidiomycota</taxon>
        <taxon>Agaricomycotina</taxon>
        <taxon>Agaricomycetes</taxon>
        <taxon>Agaricomycetidae</taxon>
        <taxon>Jaapiales</taxon>
        <taxon>Jaapiaceae</taxon>
        <taxon>Jaapia</taxon>
    </lineage>
</organism>
<dbReference type="InParanoid" id="A0A067P6X9"/>
<sequence length="258" mass="27119">MPTSGGDLSGESAPPSASHLPRPAAAVEVPVSANALGKRKAGEMDGTDGVFVRDSLPKRSRNDLFKEVPAAGNSSTKEGRGSLTHQYLSKGIDFGPFSRPKFPYSLSVMSRGQAENAGLQPESTSSAGMPGANPVFRLTPLSLPPLPPYPRSETTSGGLVNEIPGKVVRSETTDGATPQKPTSFAIPARPIARQWASSGRLLGTPPAPRSLPLLLPEVPLTAENVRLQAETGRLQAELKRLQAHPPLSNQKTPNSSPL</sequence>
<accession>A0A067P6X9</accession>
<reference evidence="3" key="1">
    <citation type="journal article" date="2014" name="Proc. Natl. Acad. Sci. U.S.A.">
        <title>Extensive sampling of basidiomycete genomes demonstrates inadequacy of the white-rot/brown-rot paradigm for wood decay fungi.</title>
        <authorList>
            <person name="Riley R."/>
            <person name="Salamov A.A."/>
            <person name="Brown D.W."/>
            <person name="Nagy L.G."/>
            <person name="Floudas D."/>
            <person name="Held B.W."/>
            <person name="Levasseur A."/>
            <person name="Lombard V."/>
            <person name="Morin E."/>
            <person name="Otillar R."/>
            <person name="Lindquist E.A."/>
            <person name="Sun H."/>
            <person name="LaButti K.M."/>
            <person name="Schmutz J."/>
            <person name="Jabbour D."/>
            <person name="Luo H."/>
            <person name="Baker S.E."/>
            <person name="Pisabarro A.G."/>
            <person name="Walton J.D."/>
            <person name="Blanchette R.A."/>
            <person name="Henrissat B."/>
            <person name="Martin F."/>
            <person name="Cullen D."/>
            <person name="Hibbett D.S."/>
            <person name="Grigoriev I.V."/>
        </authorList>
    </citation>
    <scope>NUCLEOTIDE SEQUENCE [LARGE SCALE GENOMIC DNA]</scope>
    <source>
        <strain evidence="3">MUCL 33604</strain>
    </source>
</reference>
<dbReference type="HOGENOM" id="CLU_1077934_0_0_1"/>
<dbReference type="Proteomes" id="UP000027265">
    <property type="component" value="Unassembled WGS sequence"/>
</dbReference>
<evidence type="ECO:0000256" key="1">
    <source>
        <dbReference type="SAM" id="MobiDB-lite"/>
    </source>
</evidence>
<protein>
    <submittedName>
        <fullName evidence="2">Uncharacterized protein</fullName>
    </submittedName>
</protein>
<feature type="compositionally biased region" description="Polar residues" evidence="1">
    <location>
        <begin position="247"/>
        <end position="258"/>
    </location>
</feature>
<evidence type="ECO:0000313" key="3">
    <source>
        <dbReference type="Proteomes" id="UP000027265"/>
    </source>
</evidence>
<dbReference type="EMBL" id="KL197780">
    <property type="protein sequence ID" value="KDQ49570.1"/>
    <property type="molecule type" value="Genomic_DNA"/>
</dbReference>
<feature type="region of interest" description="Disordered" evidence="1">
    <location>
        <begin position="239"/>
        <end position="258"/>
    </location>
</feature>